<keyword evidence="2" id="KW-0808">Transferase</keyword>
<dbReference type="InterPro" id="IPR018485">
    <property type="entry name" value="FGGY_C"/>
</dbReference>
<dbReference type="Pfam" id="PF02782">
    <property type="entry name" value="FGGY_C"/>
    <property type="match status" value="1"/>
</dbReference>
<name>A0A9D1ZXE2_9FIRM</name>
<accession>A0A9D1ZXE2</accession>
<gene>
    <name evidence="6" type="ORF">H9729_07735</name>
</gene>
<dbReference type="PANTHER" id="PTHR43095">
    <property type="entry name" value="SUGAR KINASE"/>
    <property type="match status" value="1"/>
</dbReference>
<dbReference type="InterPro" id="IPR018484">
    <property type="entry name" value="FGGY_N"/>
</dbReference>
<dbReference type="Gene3D" id="3.30.420.40">
    <property type="match status" value="2"/>
</dbReference>
<feature type="domain" description="Carbohydrate kinase FGGY N-terminal" evidence="4">
    <location>
        <begin position="15"/>
        <end position="239"/>
    </location>
</feature>
<dbReference type="CDD" id="cd07809">
    <property type="entry name" value="ASKHA_NBD_FGGY_BaXK-like"/>
    <property type="match status" value="1"/>
</dbReference>
<reference evidence="6" key="1">
    <citation type="journal article" date="2021" name="PeerJ">
        <title>Extensive microbial diversity within the chicken gut microbiome revealed by metagenomics and culture.</title>
        <authorList>
            <person name="Gilroy R."/>
            <person name="Ravi A."/>
            <person name="Getino M."/>
            <person name="Pursley I."/>
            <person name="Horton D.L."/>
            <person name="Alikhan N.F."/>
            <person name="Baker D."/>
            <person name="Gharbi K."/>
            <person name="Hall N."/>
            <person name="Watson M."/>
            <person name="Adriaenssens E.M."/>
            <person name="Foster-Nyarko E."/>
            <person name="Jarju S."/>
            <person name="Secka A."/>
            <person name="Antonio M."/>
            <person name="Oren A."/>
            <person name="Chaudhuri R.R."/>
            <person name="La Ragione R."/>
            <person name="Hildebrand F."/>
            <person name="Pallen M.J."/>
        </authorList>
    </citation>
    <scope>NUCLEOTIDE SEQUENCE</scope>
    <source>
        <strain evidence="6">1345</strain>
    </source>
</reference>
<evidence type="ECO:0000256" key="1">
    <source>
        <dbReference type="ARBA" id="ARBA00009156"/>
    </source>
</evidence>
<evidence type="ECO:0000259" key="4">
    <source>
        <dbReference type="Pfam" id="PF00370"/>
    </source>
</evidence>
<dbReference type="EMBL" id="DXCQ01000072">
    <property type="protein sequence ID" value="HIY97565.1"/>
    <property type="molecule type" value="Genomic_DNA"/>
</dbReference>
<reference evidence="6" key="2">
    <citation type="submission" date="2021-04" db="EMBL/GenBank/DDBJ databases">
        <authorList>
            <person name="Gilroy R."/>
        </authorList>
    </citation>
    <scope>NUCLEOTIDE SEQUENCE</scope>
    <source>
        <strain evidence="6">1345</strain>
    </source>
</reference>
<dbReference type="GO" id="GO:0016301">
    <property type="term" value="F:kinase activity"/>
    <property type="evidence" value="ECO:0007669"/>
    <property type="project" value="UniProtKB-KW"/>
</dbReference>
<evidence type="ECO:0000256" key="3">
    <source>
        <dbReference type="ARBA" id="ARBA00022777"/>
    </source>
</evidence>
<evidence type="ECO:0000259" key="5">
    <source>
        <dbReference type="Pfam" id="PF02782"/>
    </source>
</evidence>
<dbReference type="Pfam" id="PF00370">
    <property type="entry name" value="FGGY_N"/>
    <property type="match status" value="1"/>
</dbReference>
<dbReference type="AlphaFoldDB" id="A0A9D1ZXE2"/>
<comment type="similarity">
    <text evidence="1">Belongs to the FGGY kinase family.</text>
</comment>
<feature type="domain" description="Carbohydrate kinase FGGY C-terminal" evidence="5">
    <location>
        <begin position="276"/>
        <end position="473"/>
    </location>
</feature>
<evidence type="ECO:0000313" key="6">
    <source>
        <dbReference type="EMBL" id="HIY97565.1"/>
    </source>
</evidence>
<keyword evidence="3 6" id="KW-0418">Kinase</keyword>
<dbReference type="SUPFAM" id="SSF53067">
    <property type="entry name" value="Actin-like ATPase domain"/>
    <property type="match status" value="2"/>
</dbReference>
<dbReference type="PANTHER" id="PTHR43095:SF5">
    <property type="entry name" value="XYLULOSE KINASE"/>
    <property type="match status" value="1"/>
</dbReference>
<comment type="caution">
    <text evidence="6">The sequence shown here is derived from an EMBL/GenBank/DDBJ whole genome shotgun (WGS) entry which is preliminary data.</text>
</comment>
<sequence>MANEVKQCIEDGRAVLGIEFGSTRIKAVLVDEKNTPVASGAHDWENRYEDGIWTYTLDDIRDGLQDCYAKLAADVKEKYGVPLKNLGAVGISGMMHGYMAFDGEGNLLAPFRTWRNNIAEKAADELTEILGYHIPARWSAAHLYQAVKAGEEHVKKIRSLCTLAVYVHYLLTGKKVVGVGEASGMFPIDTKTRDFDAVLLKKFDKTIEKYALPYTLKDILPQVLVAGDDAGTLTEAGARLLDPTGVLQAGAPCCPPEGDAGTGMVATNSVKKRTGNVSAGTSVFAMIVLEKELSKVYPEIDLVTTPGGDLVGMVHCNNCTSDLNAWVNLFGEFAMRAGMDIPKNRLFDILYNASLEGDKDCGGLLAYNCVSGENITQIDAGRPLFVRTPENKFSLANFMRANLYSAFGALKVGCDILLKTEKVKLDSITGHGGIFKTEKVAQSYLAAAIDAPVTVMKTAGEGGAWGIAVLANFRVQRAAGETLEAYLDKKVFAGQEGTTLAPDAKDVEGFEKFTERYVKALPVVRKAVECVD</sequence>
<dbReference type="InterPro" id="IPR050406">
    <property type="entry name" value="FGGY_Carb_Kinase"/>
</dbReference>
<organism evidence="6 7">
    <name type="scientific">Candidatus Borkfalkia excrementigallinarum</name>
    <dbReference type="NCBI Taxonomy" id="2838506"/>
    <lineage>
        <taxon>Bacteria</taxon>
        <taxon>Bacillati</taxon>
        <taxon>Bacillota</taxon>
        <taxon>Clostridia</taxon>
        <taxon>Christensenellales</taxon>
        <taxon>Christensenellaceae</taxon>
        <taxon>Candidatus Borkfalkia</taxon>
    </lineage>
</organism>
<evidence type="ECO:0000256" key="2">
    <source>
        <dbReference type="ARBA" id="ARBA00022679"/>
    </source>
</evidence>
<dbReference type="Proteomes" id="UP000886750">
    <property type="component" value="Unassembled WGS sequence"/>
</dbReference>
<dbReference type="InterPro" id="IPR043129">
    <property type="entry name" value="ATPase_NBD"/>
</dbReference>
<proteinExistence type="inferred from homology"/>
<evidence type="ECO:0000313" key="7">
    <source>
        <dbReference type="Proteomes" id="UP000886750"/>
    </source>
</evidence>
<dbReference type="GO" id="GO:0005975">
    <property type="term" value="P:carbohydrate metabolic process"/>
    <property type="evidence" value="ECO:0007669"/>
    <property type="project" value="InterPro"/>
</dbReference>
<protein>
    <submittedName>
        <fullName evidence="6">FGGY-family carbohydrate kinase</fullName>
    </submittedName>
</protein>